<dbReference type="SUPFAM" id="SSF102114">
    <property type="entry name" value="Radical SAM enzymes"/>
    <property type="match status" value="1"/>
</dbReference>
<dbReference type="InterPro" id="IPR013785">
    <property type="entry name" value="Aldolase_TIM"/>
</dbReference>
<evidence type="ECO:0000313" key="2">
    <source>
        <dbReference type="EMBL" id="MDR6528406.1"/>
    </source>
</evidence>
<evidence type="ECO:0000259" key="1">
    <source>
        <dbReference type="Pfam" id="PF13186"/>
    </source>
</evidence>
<dbReference type="NCBIfam" id="TIGR04193">
    <property type="entry name" value="SPASM_w_grasp"/>
    <property type="match status" value="1"/>
</dbReference>
<dbReference type="Pfam" id="PF13186">
    <property type="entry name" value="SPASM"/>
    <property type="match status" value="1"/>
</dbReference>
<gene>
    <name evidence="2" type="ORF">J2787_003843</name>
</gene>
<evidence type="ECO:0000313" key="3">
    <source>
        <dbReference type="Proteomes" id="UP001184861"/>
    </source>
</evidence>
<comment type="caution">
    <text evidence="2">The sequence shown here is derived from an EMBL/GenBank/DDBJ whole genome shotgun (WGS) entry which is preliminary data.</text>
</comment>
<dbReference type="InterPro" id="IPR023885">
    <property type="entry name" value="4Fe4S-binding_SPASM_dom"/>
</dbReference>
<dbReference type="EMBL" id="JAVDQY010000005">
    <property type="protein sequence ID" value="MDR6528406.1"/>
    <property type="molecule type" value="Genomic_DNA"/>
</dbReference>
<sequence length="382" mass="44974">MEYVSKPDSYPLDDNTKMTYFNRFACCLVTYGHTRSIICDVQRNNYYLIPNSLYTLLTEEFPNFSIEEIYDSYGKENEKYLKDYLNFLLVNEIGFIDTQIIEELIPLNLNYKVAEPISSIIIDLSKESFFLEDSVHIAQFIDTNRIKHLQIRCYDVIDVNMFFKFLNNLSRTTLKGIEIILPYEIKLGNRLLNKNIIKSNDKINRLIYFGCDKYKQEKYLNRIITYVEDKIINQKSCGLISSKYFNSNLETYTLSNSHNSCLYKKISIDSEGNIRNCPSMPQSFGNIKDITLEEALSHPDFKKYWNLTKDSIEVCKDCEFRYICTDCRAYTERTHTHSEGLDTSKPLKCGYNPYTGEWEEWSTNPLKEKAINYYEMQDLVKI</sequence>
<dbReference type="InterPro" id="IPR058240">
    <property type="entry name" value="rSAM_sf"/>
</dbReference>
<dbReference type="RefSeq" id="WP_309947669.1">
    <property type="nucleotide sequence ID" value="NZ_JAVDQY010000005.1"/>
</dbReference>
<name>A0AAE4C3B6_9FLAO</name>
<dbReference type="InterPro" id="IPR050377">
    <property type="entry name" value="Radical_SAM_PqqE_MftC-like"/>
</dbReference>
<dbReference type="InterPro" id="IPR026497">
    <property type="entry name" value="GRASP-with-SPASM"/>
</dbReference>
<organism evidence="2 3">
    <name type="scientific">Chryseobacterium rhizosphaerae</name>
    <dbReference type="NCBI Taxonomy" id="395937"/>
    <lineage>
        <taxon>Bacteria</taxon>
        <taxon>Pseudomonadati</taxon>
        <taxon>Bacteroidota</taxon>
        <taxon>Flavobacteriia</taxon>
        <taxon>Flavobacteriales</taxon>
        <taxon>Weeksellaceae</taxon>
        <taxon>Chryseobacterium group</taxon>
        <taxon>Chryseobacterium</taxon>
    </lineage>
</organism>
<dbReference type="PANTHER" id="PTHR11228:SF7">
    <property type="entry name" value="PQQA PEPTIDE CYCLASE"/>
    <property type="match status" value="1"/>
</dbReference>
<dbReference type="Gene3D" id="3.20.20.70">
    <property type="entry name" value="Aldolase class I"/>
    <property type="match status" value="1"/>
</dbReference>
<dbReference type="AlphaFoldDB" id="A0AAE4C3B6"/>
<dbReference type="PANTHER" id="PTHR11228">
    <property type="entry name" value="RADICAL SAM DOMAIN PROTEIN"/>
    <property type="match status" value="1"/>
</dbReference>
<accession>A0AAE4C3B6</accession>
<dbReference type="NCBIfam" id="TIGR04085">
    <property type="entry name" value="rSAM_more_4Fe4S"/>
    <property type="match status" value="1"/>
</dbReference>
<feature type="domain" description="4Fe4S-binding SPASM" evidence="1">
    <location>
        <begin position="262"/>
        <end position="319"/>
    </location>
</feature>
<dbReference type="Proteomes" id="UP001184861">
    <property type="component" value="Unassembled WGS sequence"/>
</dbReference>
<proteinExistence type="predicted"/>
<protein>
    <submittedName>
        <fullName evidence="2">SPASM domain peptide maturase of grasp-with-spasm system</fullName>
    </submittedName>
</protein>
<reference evidence="2" key="1">
    <citation type="submission" date="2023-07" db="EMBL/GenBank/DDBJ databases">
        <title>Sorghum-associated microbial communities from plants grown in Nebraska, USA.</title>
        <authorList>
            <person name="Schachtman D."/>
        </authorList>
    </citation>
    <scope>NUCLEOTIDE SEQUENCE</scope>
    <source>
        <strain evidence="2">DS2360</strain>
    </source>
</reference>